<evidence type="ECO:0000259" key="8">
    <source>
        <dbReference type="PROSITE" id="PS51194"/>
    </source>
</evidence>
<dbReference type="GO" id="GO:0000724">
    <property type="term" value="P:double-strand break repair via homologous recombination"/>
    <property type="evidence" value="ECO:0007669"/>
    <property type="project" value="TreeGrafter"/>
</dbReference>
<evidence type="ECO:0000313" key="9">
    <source>
        <dbReference type="EMBL" id="BAE54528.1"/>
    </source>
</evidence>
<keyword evidence="3" id="KW-0067">ATP-binding</keyword>
<evidence type="ECO:0000256" key="3">
    <source>
        <dbReference type="ARBA" id="ARBA00022840"/>
    </source>
</evidence>
<dbReference type="PANTHER" id="PTHR13710">
    <property type="entry name" value="DNA HELICASE RECQ FAMILY MEMBER"/>
    <property type="match status" value="1"/>
</dbReference>
<dbReference type="VEuPathDB" id="FungiDB:AO090009000002"/>
<dbReference type="InterPro" id="IPR001650">
    <property type="entry name" value="Helicase_C-like"/>
</dbReference>
<dbReference type="CDD" id="cd17920">
    <property type="entry name" value="DEXHc_RecQ"/>
    <property type="match status" value="1"/>
</dbReference>
<sequence>MRNHWRTVHGWSQHARGGRTTREQRQSQEAELRRSYMIVTCQQIFPSRRGSHYIHIRGGQQKEPYIPVRTEQVNQAIQQVTAAWEAMKTQTGPSGTGEIHDANSWLRVTGWTRYLQEFTTPSDFDALRAMVATPLPDADDPVEQGVWRMWVAMEGVVRKSQWTVQHTGQAIRIEAVRSAKGQTPYRPLLAYMDPDSVVKHMQPWQQILAFIARTQVPRTEKHPPYGMTPRQRKKWRQLWQMATAHSPTAENDKEDSGEDDPEPPQWRMSDMERACLEFCIELMNQTYHAQEYESVLICAMAVLGRGEFGWRDPESYPPILSRVIKIARFMIVQKALCAAAMDDIEADSAYGSGVEDEPPSSPPTSPMRNGDPASRIPWSQTPSRKTFQEQVTWMVSQLMVRGTHTPMETLQDWRTYGLRIHYNTTTPGHVTWMHPDRLLYKHMQFTMGDFRGFVHGLTGVTRQILCQELMFGKTPAIPWHALYDDPTQGAVGWSFLRDQRTAWPVEGAQWIMERVRAEPDVQAHFIHRRQPTQFQPRLVMQYLQRVARFKEKLAVLVHVVGGQPSRAPELLSLQYINTETNQRRNIFIEDGMVTLVSAYHKGFYASNDVKVISRYVPREVGELIIWYLWLVLPFVQQLEAWHRCPAGESSEPPSGPTIPPTTSPSKPPPASTSPYIWGPDPGTQREWKSERFREVLKRETKMRLQYAVNIQAYREIAIGISRRWMRPSSAFPSNVQEEKAPEVPPECDMDEDQWMEAIADEQATHSPHTAGMIYARDIMEQPGTTARRRAMFRLSSTDWHRFLGFAADGAPVEAAGKRKRSPWEDEAEQGRVMRRHRLNTMDMTSALQQMTGQAAIQFRGVQAPALRAIQDGESPVVAVMPTGGGKSMLFMLPTFAEPSGTTIVVVPLISLRGDMMRRCQGLGIACVSWESRRPPDDATIVLVTPESAVTDDFHTFINRLQQTRRLDRIVIDECHVVLHDQRDFRPELRQLGRLNHARTQMVLLTATLPPTLEPSLLQRMEYQTDQVRVLRDRTGRPNVAYRRVPGGLMWFTRAPVLAFIRERIQRAGRGKVIIYANAIRQVRELAQILQCEAYYSQQIDKPSILQRFTQGQTQVITATSALGMGVDIPDIRCIIHIGIPRTLLDYAQESGRAGRDGQPSEAIIIQPDGPVEGDEPVQDYMDVVPGVGCRRYVLDGYLDGPVDGYERRYCRDENAEEMRCNGCNPNWQLPSSSGCSAHADCTDHSDRAHRAHRAGHSDNRGPRANPRPSTPEDSRDSPRNGSIVSQAPLVPIGERQRQRVQAQRQAAPDIQQRIQDAEQWLDEELVEQDTPQWRRTCYICTIQGHGWNEYDLYSCRSLASRAARDWMLFIRSLKIQYPPYSACWGCGMPQSMCPRWKTRDWTNCEYRDVIIPMVAAMLYGPWASRVQPLWARRLQGFGVDWQDLPQVKRFFGQATAGAKGQHSHLFASFCWLRRIYIELEQCQRD</sequence>
<feature type="region of interest" description="Disordered" evidence="6">
    <location>
        <begin position="243"/>
        <end position="267"/>
    </location>
</feature>
<feature type="region of interest" description="Disordered" evidence="6">
    <location>
        <begin position="1"/>
        <end position="29"/>
    </location>
</feature>
<dbReference type="InterPro" id="IPR014001">
    <property type="entry name" value="Helicase_ATP-bd"/>
</dbReference>
<feature type="domain" description="Helicase ATP-binding" evidence="7">
    <location>
        <begin position="867"/>
        <end position="1026"/>
    </location>
</feature>
<dbReference type="PROSITE" id="PS51194">
    <property type="entry name" value="HELICASE_CTER"/>
    <property type="match status" value="1"/>
</dbReference>
<organism evidence="9 10">
    <name type="scientific">Aspergillus oryzae (strain ATCC 42149 / RIB 40)</name>
    <name type="common">Yellow koji mold</name>
    <dbReference type="NCBI Taxonomy" id="510516"/>
    <lineage>
        <taxon>Eukaryota</taxon>
        <taxon>Fungi</taxon>
        <taxon>Dikarya</taxon>
        <taxon>Ascomycota</taxon>
        <taxon>Pezizomycotina</taxon>
        <taxon>Eurotiomycetes</taxon>
        <taxon>Eurotiomycetidae</taxon>
        <taxon>Eurotiales</taxon>
        <taxon>Aspergillaceae</taxon>
        <taxon>Aspergillus</taxon>
        <taxon>Aspergillus subgen. Circumdati</taxon>
    </lineage>
</organism>
<evidence type="ECO:0000256" key="6">
    <source>
        <dbReference type="SAM" id="MobiDB-lite"/>
    </source>
</evidence>
<evidence type="ECO:0000256" key="4">
    <source>
        <dbReference type="ARBA" id="ARBA00034617"/>
    </source>
</evidence>
<dbReference type="GeneID" id="5989075"/>
<dbReference type="PANTHER" id="PTHR13710:SF154">
    <property type="entry name" value="RECQ HELICASE, PUTATIVE (AFU_ORTHOLOGUE AFUA_6G14720)-RELATED"/>
    <property type="match status" value="1"/>
</dbReference>
<dbReference type="RefSeq" id="XP_023088475.1">
    <property type="nucleotide sequence ID" value="XM_023233956.1"/>
</dbReference>
<keyword evidence="10" id="KW-1185">Reference proteome</keyword>
<evidence type="ECO:0000256" key="5">
    <source>
        <dbReference type="ARBA" id="ARBA00034808"/>
    </source>
</evidence>
<dbReference type="EMBL" id="AP007150">
    <property type="protein sequence ID" value="BAE54528.1"/>
    <property type="molecule type" value="Genomic_DNA"/>
</dbReference>
<feature type="compositionally biased region" description="Pro residues" evidence="6">
    <location>
        <begin position="653"/>
        <end position="671"/>
    </location>
</feature>
<evidence type="ECO:0000313" key="10">
    <source>
        <dbReference type="Proteomes" id="UP000006564"/>
    </source>
</evidence>
<evidence type="ECO:0000256" key="2">
    <source>
        <dbReference type="ARBA" id="ARBA00022741"/>
    </source>
</evidence>
<dbReference type="KEGG" id="aor:AO090009000002"/>
<feature type="compositionally biased region" description="Acidic residues" evidence="6">
    <location>
        <begin position="252"/>
        <end position="262"/>
    </location>
</feature>
<proteinExistence type="inferred from homology"/>
<dbReference type="SUPFAM" id="SSF52540">
    <property type="entry name" value="P-loop containing nucleoside triphosphate hydrolases"/>
    <property type="match status" value="1"/>
</dbReference>
<gene>
    <name evidence="9" type="ORF">AO090009000002</name>
</gene>
<feature type="domain" description="Helicase C-terminal" evidence="8">
    <location>
        <begin position="1052"/>
        <end position="1209"/>
    </location>
</feature>
<evidence type="ECO:0000256" key="1">
    <source>
        <dbReference type="ARBA" id="ARBA00005446"/>
    </source>
</evidence>
<name>Q2UV84_ASPOR</name>
<accession>Q2UV84</accession>
<dbReference type="GO" id="GO:0003676">
    <property type="term" value="F:nucleic acid binding"/>
    <property type="evidence" value="ECO:0007669"/>
    <property type="project" value="InterPro"/>
</dbReference>
<feature type="region of interest" description="Disordered" evidence="6">
    <location>
        <begin position="349"/>
        <end position="384"/>
    </location>
</feature>
<dbReference type="InterPro" id="IPR011545">
    <property type="entry name" value="DEAD/DEAH_box_helicase_dom"/>
</dbReference>
<feature type="region of interest" description="Disordered" evidence="6">
    <location>
        <begin position="1232"/>
        <end position="1306"/>
    </location>
</feature>
<dbReference type="SMART" id="SM00487">
    <property type="entry name" value="DEXDc"/>
    <property type="match status" value="1"/>
</dbReference>
<dbReference type="GO" id="GO:0043138">
    <property type="term" value="F:3'-5' DNA helicase activity"/>
    <property type="evidence" value="ECO:0007669"/>
    <property type="project" value="UniProtKB-EC"/>
</dbReference>
<dbReference type="HOGENOM" id="CLU_001104_6_1_1"/>
<protein>
    <recommendedName>
        <fullName evidence="5">DNA 3'-5' helicase</fullName>
        <ecNumber evidence="5">5.6.2.4</ecNumber>
    </recommendedName>
</protein>
<dbReference type="InterPro" id="IPR027417">
    <property type="entry name" value="P-loop_NTPase"/>
</dbReference>
<dbReference type="Gene3D" id="3.40.50.300">
    <property type="entry name" value="P-loop containing nucleotide triphosphate hydrolases"/>
    <property type="match status" value="2"/>
</dbReference>
<feature type="region of interest" description="Disordered" evidence="6">
    <location>
        <begin position="645"/>
        <end position="686"/>
    </location>
</feature>
<evidence type="ECO:0000259" key="7">
    <source>
        <dbReference type="PROSITE" id="PS51192"/>
    </source>
</evidence>
<dbReference type="Pfam" id="PF00270">
    <property type="entry name" value="DEAD"/>
    <property type="match status" value="1"/>
</dbReference>
<dbReference type="EC" id="5.6.2.4" evidence="5"/>
<dbReference type="PROSITE" id="PS51192">
    <property type="entry name" value="HELICASE_ATP_BIND_1"/>
    <property type="match status" value="1"/>
</dbReference>
<comment type="catalytic activity">
    <reaction evidence="4">
        <text>Couples ATP hydrolysis with the unwinding of duplex DNA by translocating in the 3'-5' direction.</text>
        <dbReference type="EC" id="5.6.2.4"/>
    </reaction>
</comment>
<dbReference type="GO" id="GO:0005694">
    <property type="term" value="C:chromosome"/>
    <property type="evidence" value="ECO:0007669"/>
    <property type="project" value="TreeGrafter"/>
</dbReference>
<comment type="similarity">
    <text evidence="1">Belongs to the helicase family. RecQ subfamily.</text>
</comment>
<dbReference type="Proteomes" id="UP000006564">
    <property type="component" value="Chromosome 1"/>
</dbReference>
<keyword evidence="2" id="KW-0547">Nucleotide-binding</keyword>
<reference evidence="9 10" key="1">
    <citation type="journal article" date="2005" name="Nature">
        <title>Genome sequencing and analysis of Aspergillus oryzae.</title>
        <authorList>
            <person name="Machida M."/>
            <person name="Asai K."/>
            <person name="Sano M."/>
            <person name="Tanaka T."/>
            <person name="Kumagai T."/>
            <person name="Terai G."/>
            <person name="Kusumoto K."/>
            <person name="Arima T."/>
            <person name="Akita O."/>
            <person name="Kashiwagi Y."/>
            <person name="Abe K."/>
            <person name="Gomi K."/>
            <person name="Horiuchi H."/>
            <person name="Kitamoto K."/>
            <person name="Kobayashi T."/>
            <person name="Takeuchi M."/>
            <person name="Denning D.W."/>
            <person name="Galagan J.E."/>
            <person name="Nierman W.C."/>
            <person name="Yu J."/>
            <person name="Archer D.B."/>
            <person name="Bennett J.W."/>
            <person name="Bhatnagar D."/>
            <person name="Cleveland T.E."/>
            <person name="Fedorova N.D."/>
            <person name="Gotoh O."/>
            <person name="Horikawa H."/>
            <person name="Hosoyama A."/>
            <person name="Ichinomiya M."/>
            <person name="Igarashi R."/>
            <person name="Iwashita K."/>
            <person name="Juvvadi P.R."/>
            <person name="Kato M."/>
            <person name="Kato Y."/>
            <person name="Kin T."/>
            <person name="Kokubun A."/>
            <person name="Maeda H."/>
            <person name="Maeyama N."/>
            <person name="Maruyama J."/>
            <person name="Nagasaki H."/>
            <person name="Nakajima T."/>
            <person name="Oda K."/>
            <person name="Okada K."/>
            <person name="Paulsen I."/>
            <person name="Sakamoto K."/>
            <person name="Sawano T."/>
            <person name="Takahashi M."/>
            <person name="Takase K."/>
            <person name="Terabayashi Y."/>
            <person name="Wortman J."/>
            <person name="Yamada O."/>
            <person name="Yamagata Y."/>
            <person name="Anazawa H."/>
            <person name="Hata Y."/>
            <person name="Koide Y."/>
            <person name="Komori T."/>
            <person name="Koyama Y."/>
            <person name="Minetoki T."/>
            <person name="Suharnan S."/>
            <person name="Tanaka A."/>
            <person name="Isono K."/>
            <person name="Kuhara S."/>
            <person name="Ogasawara N."/>
            <person name="Kikuchi H."/>
        </authorList>
    </citation>
    <scope>NUCLEOTIDE SEQUENCE [LARGE SCALE GENOMIC DNA]</scope>
    <source>
        <strain evidence="10">ATCC 42149 / RIB 40</strain>
    </source>
</reference>
<dbReference type="GO" id="GO:0005737">
    <property type="term" value="C:cytoplasm"/>
    <property type="evidence" value="ECO:0007669"/>
    <property type="project" value="TreeGrafter"/>
</dbReference>
<dbReference type="OMA" id="DECHTAM"/>
<dbReference type="SMART" id="SM00490">
    <property type="entry name" value="HELICc"/>
    <property type="match status" value="1"/>
</dbReference>
<dbReference type="GO" id="GO:0009378">
    <property type="term" value="F:four-way junction helicase activity"/>
    <property type="evidence" value="ECO:0007669"/>
    <property type="project" value="TreeGrafter"/>
</dbReference>
<feature type="compositionally biased region" description="Basic and acidic residues" evidence="6">
    <location>
        <begin position="20"/>
        <end position="29"/>
    </location>
</feature>
<dbReference type="GO" id="GO:0005524">
    <property type="term" value="F:ATP binding"/>
    <property type="evidence" value="ECO:0007669"/>
    <property type="project" value="UniProtKB-KW"/>
</dbReference>
<dbReference type="Pfam" id="PF00271">
    <property type="entry name" value="Helicase_C"/>
    <property type="match status" value="1"/>
</dbReference>